<dbReference type="Proteomes" id="UP000005707">
    <property type="component" value="Unassembled WGS sequence"/>
</dbReference>
<dbReference type="Gene3D" id="3.40.50.2020">
    <property type="match status" value="1"/>
</dbReference>
<feature type="domain" description="Phosphoribosyltransferase" evidence="2">
    <location>
        <begin position="167"/>
        <end position="230"/>
    </location>
</feature>
<accession>U2DSB3</accession>
<comment type="caution">
    <text evidence="3">The sequence shown here is derived from an EMBL/GenBank/DDBJ whole genome shotgun (WGS) entry which is preliminary data.</text>
</comment>
<sequence>MTMQLNCLFCNKHMNQRIRWVNLFSIKQDVICVNCKSKLERINGGCIRCNKKTDQDICPDCKYWIHHPKTRDIPLQNKSLYHYNDLAKLIMERVKFKGDCKLLDAFKRDVNEFFEMNFSPLNYVIIPTPITEERLYERGFNQAAYLIRDLPYEQQNIFIKISNEKQSKKDKWERLTLKKQFSIDNTIKLSDKKVILVDDLYTTGSTIHNMARELMSNGYQKEICSFTLFRG</sequence>
<keyword evidence="4" id="KW-1185">Reference proteome</keyword>
<reference evidence="3 4" key="1">
    <citation type="journal article" date="2011" name="J. Bacteriol.">
        <title>Genome sequence of Haloplasma contractile, an unusual contractile bacterium from a deep-sea anoxic brine lake.</title>
        <authorList>
            <person name="Antunes A."/>
            <person name="Alam I."/>
            <person name="El Dorry H."/>
            <person name="Siam R."/>
            <person name="Robertson A."/>
            <person name="Bajic V.B."/>
            <person name="Stingl U."/>
        </authorList>
    </citation>
    <scope>NUCLEOTIDE SEQUENCE [LARGE SCALE GENOMIC DNA]</scope>
    <source>
        <strain evidence="3 4">SSD-17B</strain>
    </source>
</reference>
<gene>
    <name evidence="3" type="primary">comFC</name>
    <name evidence="3" type="ORF">HLPCO_002549</name>
</gene>
<name>U2DSB3_9MOLU</name>
<protein>
    <submittedName>
        <fullName evidence="3">ComF operon protein 3</fullName>
    </submittedName>
</protein>
<dbReference type="InterPro" id="IPR000836">
    <property type="entry name" value="PRTase_dom"/>
</dbReference>
<dbReference type="InParanoid" id="U2DSB3"/>
<dbReference type="FunCoup" id="U2DSB3">
    <property type="interactions" value="147"/>
</dbReference>
<dbReference type="AlphaFoldDB" id="U2DSB3"/>
<evidence type="ECO:0000313" key="3">
    <source>
        <dbReference type="EMBL" id="ERJ11427.1"/>
    </source>
</evidence>
<dbReference type="InterPro" id="IPR051910">
    <property type="entry name" value="ComF/GntX_DNA_util-trans"/>
</dbReference>
<dbReference type="CDD" id="cd06223">
    <property type="entry name" value="PRTases_typeI"/>
    <property type="match status" value="1"/>
</dbReference>
<proteinExistence type="inferred from homology"/>
<comment type="similarity">
    <text evidence="1">Belongs to the ComF/GntX family.</text>
</comment>
<dbReference type="PANTHER" id="PTHR47505:SF1">
    <property type="entry name" value="DNA UTILIZATION PROTEIN YHGH"/>
    <property type="match status" value="1"/>
</dbReference>
<dbReference type="EMBL" id="AFNU02000011">
    <property type="protein sequence ID" value="ERJ11427.1"/>
    <property type="molecule type" value="Genomic_DNA"/>
</dbReference>
<dbReference type="STRING" id="1033810.HLPCO_002549"/>
<organism evidence="3 4">
    <name type="scientific">Haloplasma contractile SSD-17B</name>
    <dbReference type="NCBI Taxonomy" id="1033810"/>
    <lineage>
        <taxon>Bacteria</taxon>
        <taxon>Bacillati</taxon>
        <taxon>Mycoplasmatota</taxon>
        <taxon>Mollicutes</taxon>
        <taxon>Haloplasmatales</taxon>
        <taxon>Haloplasmataceae</taxon>
        <taxon>Haloplasma</taxon>
    </lineage>
</organism>
<dbReference type="InterPro" id="IPR029057">
    <property type="entry name" value="PRTase-like"/>
</dbReference>
<dbReference type="eggNOG" id="COG1040">
    <property type="taxonomic scope" value="Bacteria"/>
</dbReference>
<evidence type="ECO:0000313" key="4">
    <source>
        <dbReference type="Proteomes" id="UP000005707"/>
    </source>
</evidence>
<evidence type="ECO:0000256" key="1">
    <source>
        <dbReference type="ARBA" id="ARBA00008007"/>
    </source>
</evidence>
<reference evidence="3 4" key="2">
    <citation type="journal article" date="2013" name="PLoS ONE">
        <title>INDIGO - INtegrated Data Warehouse of MIcrobial GenOmes with Examples from the Red Sea Extremophiles.</title>
        <authorList>
            <person name="Alam I."/>
            <person name="Antunes A."/>
            <person name="Kamau A.A."/>
            <person name="Ba Alawi W."/>
            <person name="Kalkatawi M."/>
            <person name="Stingl U."/>
            <person name="Bajic V.B."/>
        </authorList>
    </citation>
    <scope>NUCLEOTIDE SEQUENCE [LARGE SCALE GENOMIC DNA]</scope>
    <source>
        <strain evidence="3 4">SSD-17B</strain>
    </source>
</reference>
<dbReference type="Pfam" id="PF00156">
    <property type="entry name" value="Pribosyltran"/>
    <property type="match status" value="1"/>
</dbReference>
<dbReference type="SUPFAM" id="SSF53271">
    <property type="entry name" value="PRTase-like"/>
    <property type="match status" value="1"/>
</dbReference>
<dbReference type="PANTHER" id="PTHR47505">
    <property type="entry name" value="DNA UTILIZATION PROTEIN YHGH"/>
    <property type="match status" value="1"/>
</dbReference>
<evidence type="ECO:0000259" key="2">
    <source>
        <dbReference type="Pfam" id="PF00156"/>
    </source>
</evidence>